<protein>
    <submittedName>
        <fullName evidence="2">Uncharacterized protein</fullName>
    </submittedName>
</protein>
<dbReference type="EMBL" id="FUKQ01000017">
    <property type="protein sequence ID" value="SJN25143.1"/>
    <property type="molecule type" value="Genomic_DNA"/>
</dbReference>
<evidence type="ECO:0000313" key="3">
    <source>
        <dbReference type="Proteomes" id="UP000188342"/>
    </source>
</evidence>
<dbReference type="AlphaFoldDB" id="A0A1R4J0F8"/>
<proteinExistence type="predicted"/>
<sequence>MTSERTQQGFRREFGRDGTTGLVTPERAVRAREVSRPAPADKLAAEKVVQQLVARAQGRRR</sequence>
<dbReference type="RefSeq" id="WP_094764012.1">
    <property type="nucleotide sequence ID" value="NZ_FUKQ01000017.1"/>
</dbReference>
<keyword evidence="3" id="KW-1185">Reference proteome</keyword>
<dbReference type="STRING" id="1255658.FM114_04615"/>
<evidence type="ECO:0000313" key="2">
    <source>
        <dbReference type="EMBL" id="SJN25143.1"/>
    </source>
</evidence>
<gene>
    <name evidence="2" type="ORF">FM114_04615</name>
</gene>
<evidence type="ECO:0000256" key="1">
    <source>
        <dbReference type="SAM" id="MobiDB-lite"/>
    </source>
</evidence>
<feature type="region of interest" description="Disordered" evidence="1">
    <location>
        <begin position="1"/>
        <end position="22"/>
    </location>
</feature>
<name>A0A1R4J0F8_9ACTN</name>
<organism evidence="2 3">
    <name type="scientific">Luteococcus japonicus LSP_Lj1</name>
    <dbReference type="NCBI Taxonomy" id="1255658"/>
    <lineage>
        <taxon>Bacteria</taxon>
        <taxon>Bacillati</taxon>
        <taxon>Actinomycetota</taxon>
        <taxon>Actinomycetes</taxon>
        <taxon>Propionibacteriales</taxon>
        <taxon>Propionibacteriaceae</taxon>
        <taxon>Luteococcus</taxon>
    </lineage>
</organism>
<accession>A0A1R4J0F8</accession>
<reference evidence="2 3" key="1">
    <citation type="submission" date="2017-02" db="EMBL/GenBank/DDBJ databases">
        <authorList>
            <person name="Peterson S.W."/>
        </authorList>
    </citation>
    <scope>NUCLEOTIDE SEQUENCE [LARGE SCALE GENOMIC DNA]</scope>
    <source>
        <strain evidence="2 3">LSP_Lj1</strain>
    </source>
</reference>
<dbReference type="OrthoDB" id="3733366at2"/>
<dbReference type="Proteomes" id="UP000188342">
    <property type="component" value="Unassembled WGS sequence"/>
</dbReference>